<evidence type="ECO:0000256" key="3">
    <source>
        <dbReference type="ARBA" id="ARBA00022793"/>
    </source>
</evidence>
<dbReference type="PANTHER" id="PTHR11999:SF70">
    <property type="entry name" value="MIP05841P"/>
    <property type="match status" value="1"/>
</dbReference>
<gene>
    <name evidence="6" type="ORF">MNBD_ACTINO01-449</name>
</gene>
<dbReference type="GO" id="GO:0019752">
    <property type="term" value="P:carboxylic acid metabolic process"/>
    <property type="evidence" value="ECO:0007669"/>
    <property type="project" value="InterPro"/>
</dbReference>
<dbReference type="InterPro" id="IPR010977">
    <property type="entry name" value="Aromatic_deC"/>
</dbReference>
<evidence type="ECO:0000256" key="5">
    <source>
        <dbReference type="ARBA" id="ARBA00023239"/>
    </source>
</evidence>
<evidence type="ECO:0000256" key="4">
    <source>
        <dbReference type="ARBA" id="ARBA00022898"/>
    </source>
</evidence>
<feature type="non-terminal residue" evidence="6">
    <location>
        <position position="1"/>
    </location>
</feature>
<dbReference type="EMBL" id="UOEI01000121">
    <property type="protein sequence ID" value="VAV94278.1"/>
    <property type="molecule type" value="Genomic_DNA"/>
</dbReference>
<dbReference type="Pfam" id="PF00282">
    <property type="entry name" value="Pyridoxal_deC"/>
    <property type="match status" value="1"/>
</dbReference>
<accession>A0A3B0S1I2</accession>
<keyword evidence="4" id="KW-0663">Pyridoxal phosphate</keyword>
<dbReference type="GO" id="GO:0004058">
    <property type="term" value="F:aromatic-L-amino-acid decarboxylase activity"/>
    <property type="evidence" value="ECO:0007669"/>
    <property type="project" value="UniProtKB-EC"/>
</dbReference>
<dbReference type="GO" id="GO:0030170">
    <property type="term" value="F:pyridoxal phosphate binding"/>
    <property type="evidence" value="ECO:0007669"/>
    <property type="project" value="InterPro"/>
</dbReference>
<dbReference type="InterPro" id="IPR015424">
    <property type="entry name" value="PyrdxlP-dep_Trfase"/>
</dbReference>
<dbReference type="Gene3D" id="3.40.640.10">
    <property type="entry name" value="Type I PLP-dependent aspartate aminotransferase-like (Major domain)"/>
    <property type="match status" value="1"/>
</dbReference>
<sequence length="321" mass="35565">GGVIQMSASDATHAALVVARHRRRDDASAEDMVVYVSDQAHSSIEKGCTVAGIGHCRKVATDSEFALDVSRLESQIVEDLDAGLLPIAVVSAVGTTATTAVDPVRKIDAIAKRHAMWHHVDAAYAGTAMVCPEFRSLQDGVELVDSYTFNPHKWMMVNFDCNVLWVADRTPLIDTMSILPPYLRNEASESGAVIDYRDWHVPLGRRFRALKLWWVIRSYGVEGIRSFVRSHVQLADDFASRIEADDRFELIAPHPFALVSFVHTDGSDATRELAAALNDSGDVAVTPSVIGDRWFIRVSIGQTYTERSHVDHLWELIDRLA</sequence>
<comment type="cofactor">
    <cofactor evidence="1">
        <name>pyridoxal 5'-phosphate</name>
        <dbReference type="ChEBI" id="CHEBI:597326"/>
    </cofactor>
</comment>
<dbReference type="AlphaFoldDB" id="A0A3B0S1I2"/>
<dbReference type="PANTHER" id="PTHR11999">
    <property type="entry name" value="GROUP II PYRIDOXAL-5-PHOSPHATE DECARBOXYLASE"/>
    <property type="match status" value="1"/>
</dbReference>
<dbReference type="SUPFAM" id="SSF53383">
    <property type="entry name" value="PLP-dependent transferases"/>
    <property type="match status" value="1"/>
</dbReference>
<evidence type="ECO:0000313" key="6">
    <source>
        <dbReference type="EMBL" id="VAV94278.1"/>
    </source>
</evidence>
<protein>
    <submittedName>
        <fullName evidence="6">Aromatic-L-amino-acid decarboxylase</fullName>
        <ecNumber evidence="6">4.1.1.28</ecNumber>
    </submittedName>
</protein>
<name>A0A3B0S1I2_9ZZZZ</name>
<keyword evidence="3" id="KW-0210">Decarboxylase</keyword>
<dbReference type="InterPro" id="IPR002129">
    <property type="entry name" value="PyrdxlP-dep_de-COase"/>
</dbReference>
<proteinExistence type="inferred from homology"/>
<reference evidence="6" key="1">
    <citation type="submission" date="2018-06" db="EMBL/GenBank/DDBJ databases">
        <authorList>
            <person name="Zhirakovskaya E."/>
        </authorList>
    </citation>
    <scope>NUCLEOTIDE SEQUENCE</scope>
</reference>
<evidence type="ECO:0000256" key="2">
    <source>
        <dbReference type="ARBA" id="ARBA00009533"/>
    </source>
</evidence>
<evidence type="ECO:0000256" key="1">
    <source>
        <dbReference type="ARBA" id="ARBA00001933"/>
    </source>
</evidence>
<dbReference type="Gene3D" id="3.90.1150.10">
    <property type="entry name" value="Aspartate Aminotransferase, domain 1"/>
    <property type="match status" value="1"/>
</dbReference>
<dbReference type="EC" id="4.1.1.28" evidence="6"/>
<dbReference type="InterPro" id="IPR015422">
    <property type="entry name" value="PyrdxlP-dep_Trfase_small"/>
</dbReference>
<dbReference type="GO" id="GO:0005737">
    <property type="term" value="C:cytoplasm"/>
    <property type="evidence" value="ECO:0007669"/>
    <property type="project" value="TreeGrafter"/>
</dbReference>
<comment type="similarity">
    <text evidence="2">Belongs to the group II decarboxylase family.</text>
</comment>
<organism evidence="6">
    <name type="scientific">hydrothermal vent metagenome</name>
    <dbReference type="NCBI Taxonomy" id="652676"/>
    <lineage>
        <taxon>unclassified sequences</taxon>
        <taxon>metagenomes</taxon>
        <taxon>ecological metagenomes</taxon>
    </lineage>
</organism>
<dbReference type="InterPro" id="IPR015421">
    <property type="entry name" value="PyrdxlP-dep_Trfase_major"/>
</dbReference>
<keyword evidence="5 6" id="KW-0456">Lyase</keyword>